<dbReference type="InterPro" id="IPR050204">
    <property type="entry name" value="AraC_XylS_family_regulators"/>
</dbReference>
<proteinExistence type="predicted"/>
<dbReference type="SUPFAM" id="SSF46689">
    <property type="entry name" value="Homeodomain-like"/>
    <property type="match status" value="2"/>
</dbReference>
<geneLocation type="plasmid" evidence="5 6">
    <name>2</name>
</geneLocation>
<dbReference type="GO" id="GO:0003700">
    <property type="term" value="F:DNA-binding transcription factor activity"/>
    <property type="evidence" value="ECO:0007669"/>
    <property type="project" value="InterPro"/>
</dbReference>
<gene>
    <name evidence="5" type="ORF">J421_5697</name>
</gene>
<evidence type="ECO:0000256" key="1">
    <source>
        <dbReference type="ARBA" id="ARBA00023015"/>
    </source>
</evidence>
<dbReference type="FunCoup" id="W0RS11">
    <property type="interactions" value="52"/>
</dbReference>
<evidence type="ECO:0000256" key="2">
    <source>
        <dbReference type="ARBA" id="ARBA00023125"/>
    </source>
</evidence>
<dbReference type="PROSITE" id="PS00041">
    <property type="entry name" value="HTH_ARAC_FAMILY_1"/>
    <property type="match status" value="1"/>
</dbReference>
<dbReference type="PANTHER" id="PTHR46796:SF2">
    <property type="entry name" value="TRANSCRIPTIONAL REGULATORY PROTEIN"/>
    <property type="match status" value="1"/>
</dbReference>
<dbReference type="KEGG" id="gba:J421_5697"/>
<dbReference type="Proteomes" id="UP000019151">
    <property type="component" value="Plasmid 2"/>
</dbReference>
<evidence type="ECO:0000313" key="5">
    <source>
        <dbReference type="EMBL" id="AHG93232.1"/>
    </source>
</evidence>
<name>W0RS11_9BACT</name>
<keyword evidence="6" id="KW-1185">Reference proteome</keyword>
<keyword evidence="1" id="KW-0805">Transcription regulation</keyword>
<dbReference type="InterPro" id="IPR018062">
    <property type="entry name" value="HTH_AraC-typ_CS"/>
</dbReference>
<dbReference type="EMBL" id="CP007130">
    <property type="protein sequence ID" value="AHG93232.1"/>
    <property type="molecule type" value="Genomic_DNA"/>
</dbReference>
<dbReference type="InParanoid" id="W0RS11"/>
<sequence>MPYFSRAVILDRELRDVLSSLFDELWSPVRSADCEQRLSEATGALAARHAEPLAQAAQKRVGPRRHDAVRRLQAHLVEHVADPVSLDDMASAARLSKYYLARAFERVHGMPPRAYLMELRLARARSLIAAGVSPSHVTYDAGFADQSHLTRRFKRGTGMTPSCYARQLATAPCGDVHPKGALDVIDRVAG</sequence>
<evidence type="ECO:0000259" key="4">
    <source>
        <dbReference type="PROSITE" id="PS01124"/>
    </source>
</evidence>
<dbReference type="Gene3D" id="1.10.10.60">
    <property type="entry name" value="Homeodomain-like"/>
    <property type="match status" value="1"/>
</dbReference>
<dbReference type="PATRIC" id="fig|861299.3.peg.5735"/>
<dbReference type="PROSITE" id="PS01124">
    <property type="entry name" value="HTH_ARAC_FAMILY_2"/>
    <property type="match status" value="1"/>
</dbReference>
<dbReference type="InterPro" id="IPR018060">
    <property type="entry name" value="HTH_AraC"/>
</dbReference>
<keyword evidence="2" id="KW-0238">DNA-binding</keyword>
<dbReference type="PANTHER" id="PTHR46796">
    <property type="entry name" value="HTH-TYPE TRANSCRIPTIONAL ACTIVATOR RHAS-RELATED"/>
    <property type="match status" value="1"/>
</dbReference>
<keyword evidence="5" id="KW-0614">Plasmid</keyword>
<organism evidence="5 6">
    <name type="scientific">Gemmatirosa kalamazoonensis</name>
    <dbReference type="NCBI Taxonomy" id="861299"/>
    <lineage>
        <taxon>Bacteria</taxon>
        <taxon>Pseudomonadati</taxon>
        <taxon>Gemmatimonadota</taxon>
        <taxon>Gemmatimonadia</taxon>
        <taxon>Gemmatimonadales</taxon>
        <taxon>Gemmatimonadaceae</taxon>
        <taxon>Gemmatirosa</taxon>
    </lineage>
</organism>
<evidence type="ECO:0000313" key="6">
    <source>
        <dbReference type="Proteomes" id="UP000019151"/>
    </source>
</evidence>
<reference evidence="5 6" key="1">
    <citation type="journal article" date="2014" name="Genome Announc.">
        <title>Genome Sequence and Methylome of Soil Bacterium Gemmatirosa kalamazoonensis KBS708T, a Member of the Rarely Cultivated Gemmatimonadetes Phylum.</title>
        <authorList>
            <person name="Debruyn J.M."/>
            <person name="Radosevich M."/>
            <person name="Wommack K.E."/>
            <person name="Polson S.W."/>
            <person name="Hauser L.J."/>
            <person name="Fawaz M.N."/>
            <person name="Korlach J."/>
            <person name="Tsai Y.C."/>
        </authorList>
    </citation>
    <scope>NUCLEOTIDE SEQUENCE [LARGE SCALE GENOMIC DNA]</scope>
    <source>
        <strain evidence="5 6">KBS708</strain>
        <plasmid evidence="6">Plasmid 2</plasmid>
    </source>
</reference>
<dbReference type="SMART" id="SM00342">
    <property type="entry name" value="HTH_ARAC"/>
    <property type="match status" value="1"/>
</dbReference>
<dbReference type="GO" id="GO:0043565">
    <property type="term" value="F:sequence-specific DNA binding"/>
    <property type="evidence" value="ECO:0007669"/>
    <property type="project" value="InterPro"/>
</dbReference>
<dbReference type="AlphaFoldDB" id="W0RS11"/>
<protein>
    <submittedName>
        <fullName evidence="5">Helix-turn-helix, AraC domain-containing protein</fullName>
    </submittedName>
</protein>
<evidence type="ECO:0000256" key="3">
    <source>
        <dbReference type="ARBA" id="ARBA00023163"/>
    </source>
</evidence>
<dbReference type="Pfam" id="PF12833">
    <property type="entry name" value="HTH_18"/>
    <property type="match status" value="1"/>
</dbReference>
<dbReference type="eggNOG" id="COG2207">
    <property type="taxonomic scope" value="Bacteria"/>
</dbReference>
<feature type="domain" description="HTH araC/xylS-type" evidence="4">
    <location>
        <begin position="70"/>
        <end position="167"/>
    </location>
</feature>
<dbReference type="InterPro" id="IPR009057">
    <property type="entry name" value="Homeodomain-like_sf"/>
</dbReference>
<accession>W0RS11</accession>
<dbReference type="HOGENOM" id="CLU_1426127_0_0_0"/>
<keyword evidence="3" id="KW-0804">Transcription</keyword>